<proteinExistence type="inferred from homology"/>
<evidence type="ECO:0000313" key="3">
    <source>
        <dbReference type="EMBL" id="GAP43039.1"/>
    </source>
</evidence>
<protein>
    <submittedName>
        <fullName evidence="3">Protein containing WD40-like beta propeller repeat</fullName>
    </submittedName>
</protein>
<evidence type="ECO:0000256" key="2">
    <source>
        <dbReference type="SAM" id="SignalP"/>
    </source>
</evidence>
<dbReference type="PANTHER" id="PTHR36842">
    <property type="entry name" value="PROTEIN TOLB HOMOLOG"/>
    <property type="match status" value="1"/>
</dbReference>
<dbReference type="InterPro" id="IPR011659">
    <property type="entry name" value="WD40"/>
</dbReference>
<dbReference type="PATRIC" id="fig|1678841.3.peg.1343"/>
<sequence>MMRFLINVYTFSMIIAAAAVSAENPAEPCKLCGHDVPAPVSSQPDTTIHYPQEKHLKNIRQLTNGGDFAEAYFSFDDSMIAFQAKSAKWGTKCDHIYYFPFKDGDMKNHIPGLISEGLGRTTCSFFMPGDTSILYASTRSGGSECPPEPERRADGKYLWPIYPDFDIYVANLKGQLIDTLVKSPGYDAEATVSPKGDLIVFTSDRSGDLELYTCKIDGSDVKQITFDLGYDGGAFFSPDGTKLVFRSSRPKTPEEIKEYKDLLKEGLVAPTNMEIYVCNVDGSDLRQITSLGKANWAPFFHPSGEKILFSSNHAGARGFEFNLYMINLDGSGLERITWDPVFDAFPMFSYDGRKLIFSSNRNNGGTRDTNLFIADWVE</sequence>
<evidence type="ECO:0000256" key="1">
    <source>
        <dbReference type="ARBA" id="ARBA00009820"/>
    </source>
</evidence>
<dbReference type="Gene3D" id="2.120.10.30">
    <property type="entry name" value="TolB, C-terminal domain"/>
    <property type="match status" value="2"/>
</dbReference>
<accession>A0A0S7C2R0</accession>
<keyword evidence="4" id="KW-1185">Reference proteome</keyword>
<dbReference type="InterPro" id="IPR011042">
    <property type="entry name" value="6-blade_b-propeller_TolB-like"/>
</dbReference>
<organism evidence="3">
    <name type="scientific">Lentimicrobium saccharophilum</name>
    <dbReference type="NCBI Taxonomy" id="1678841"/>
    <lineage>
        <taxon>Bacteria</taxon>
        <taxon>Pseudomonadati</taxon>
        <taxon>Bacteroidota</taxon>
        <taxon>Bacteroidia</taxon>
        <taxon>Bacteroidales</taxon>
        <taxon>Lentimicrobiaceae</taxon>
        <taxon>Lentimicrobium</taxon>
    </lineage>
</organism>
<reference evidence="3" key="1">
    <citation type="journal article" date="2015" name="Genome Announc.">
        <title>Draft Genome Sequence of Bacteroidales Strain TBC1, a Novel Isolate from a Methanogenic Wastewater Treatment System.</title>
        <authorList>
            <person name="Tourlousse D.M."/>
            <person name="Matsuura N."/>
            <person name="Sun L."/>
            <person name="Toyonaga M."/>
            <person name="Kuroda K."/>
            <person name="Ohashi A."/>
            <person name="Cruz R."/>
            <person name="Yamaguchi T."/>
            <person name="Sekiguchi Y."/>
        </authorList>
    </citation>
    <scope>NUCLEOTIDE SEQUENCE [LARGE SCALE GENOMIC DNA]</scope>
    <source>
        <strain evidence="3">TBC1</strain>
    </source>
</reference>
<feature type="signal peptide" evidence="2">
    <location>
        <begin position="1"/>
        <end position="22"/>
    </location>
</feature>
<dbReference type="EMBL" id="DF968182">
    <property type="protein sequence ID" value="GAP43039.1"/>
    <property type="molecule type" value="Genomic_DNA"/>
</dbReference>
<dbReference type="Proteomes" id="UP000053091">
    <property type="component" value="Unassembled WGS sequence"/>
</dbReference>
<dbReference type="RefSeq" id="WP_201781634.1">
    <property type="nucleotide sequence ID" value="NZ_DF968182.1"/>
</dbReference>
<keyword evidence="2" id="KW-0732">Signal</keyword>
<dbReference type="AlphaFoldDB" id="A0A0S7C2R0"/>
<evidence type="ECO:0000313" key="4">
    <source>
        <dbReference type="Proteomes" id="UP000053091"/>
    </source>
</evidence>
<dbReference type="STRING" id="1678841.TBC1_111181"/>
<dbReference type="PANTHER" id="PTHR36842:SF1">
    <property type="entry name" value="PROTEIN TOLB"/>
    <property type="match status" value="1"/>
</dbReference>
<gene>
    <name evidence="3" type="ORF">TBC1_111181</name>
</gene>
<name>A0A0S7C2R0_9BACT</name>
<feature type="chain" id="PRO_5006633526" evidence="2">
    <location>
        <begin position="23"/>
        <end position="378"/>
    </location>
</feature>
<comment type="similarity">
    <text evidence="1">Belongs to the TolB family.</text>
</comment>
<dbReference type="SUPFAM" id="SSF82171">
    <property type="entry name" value="DPP6 N-terminal domain-like"/>
    <property type="match status" value="1"/>
</dbReference>
<dbReference type="Pfam" id="PF07676">
    <property type="entry name" value="PD40"/>
    <property type="match status" value="4"/>
</dbReference>